<dbReference type="RefSeq" id="WP_088618641.1">
    <property type="nucleotide sequence ID" value="NZ_CP022129.1"/>
</dbReference>
<organism evidence="1 3">
    <name type="scientific">Methylovulum psychrotolerans</name>
    <dbReference type="NCBI Taxonomy" id="1704499"/>
    <lineage>
        <taxon>Bacteria</taxon>
        <taxon>Pseudomonadati</taxon>
        <taxon>Pseudomonadota</taxon>
        <taxon>Gammaproteobacteria</taxon>
        <taxon>Methylococcales</taxon>
        <taxon>Methylococcaceae</taxon>
        <taxon>Methylovulum</taxon>
    </lineage>
</organism>
<dbReference type="Proteomes" id="UP000237423">
    <property type="component" value="Unassembled WGS sequence"/>
</dbReference>
<accession>A0A1Z4BWT2</accession>
<dbReference type="OrthoDB" id="5573878at2"/>
<evidence type="ECO:0000313" key="3">
    <source>
        <dbReference type="Proteomes" id="UP000197019"/>
    </source>
</evidence>
<dbReference type="EMBL" id="PGFZ01000005">
    <property type="protein sequence ID" value="POZ51783.1"/>
    <property type="molecule type" value="Genomic_DNA"/>
</dbReference>
<dbReference type="Pfam" id="PF05258">
    <property type="entry name" value="DciA"/>
    <property type="match status" value="1"/>
</dbReference>
<reference evidence="2 4" key="2">
    <citation type="submission" date="2017-11" db="EMBL/GenBank/DDBJ databases">
        <title>Draft Genome Sequence of Methylobacter psychrotolerans Sph1T, an Obligate Methanotroph from Low-Temperature Environments.</title>
        <authorList>
            <person name="Oshkin I.Y."/>
            <person name="Miroshnikov K."/>
            <person name="Belova S.E."/>
            <person name="Korzhenkov A."/>
            <person name="Toshchakov S.V."/>
            <person name="Dedysh S.N."/>
        </authorList>
    </citation>
    <scope>NUCLEOTIDE SEQUENCE [LARGE SCALE GENOMIC DNA]</scope>
    <source>
        <strain evidence="2 4">Sph1</strain>
    </source>
</reference>
<dbReference type="AlphaFoldDB" id="A0A1Z4BWT2"/>
<dbReference type="Proteomes" id="UP000197019">
    <property type="component" value="Chromosome"/>
</dbReference>
<reference evidence="1 3" key="1">
    <citation type="submission" date="2017-06" db="EMBL/GenBank/DDBJ databases">
        <title>Genome Sequencing of the methanotroph Methylovulum psychrotolerants str. HV10-M2 isolated from a high-altitude environment.</title>
        <authorList>
            <person name="Mateos-Rivera A."/>
        </authorList>
    </citation>
    <scope>NUCLEOTIDE SEQUENCE [LARGE SCALE GENOMIC DNA]</scope>
    <source>
        <strain evidence="1 3">HV10_M2</strain>
    </source>
</reference>
<protein>
    <recommendedName>
        <fullName evidence="5">DUF721 domain-containing protein</fullName>
    </recommendedName>
</protein>
<dbReference type="KEGG" id="mpsy:CEK71_06590"/>
<evidence type="ECO:0000313" key="4">
    <source>
        <dbReference type="Proteomes" id="UP000237423"/>
    </source>
</evidence>
<name>A0A1Z4BWT2_9GAMM</name>
<evidence type="ECO:0008006" key="5">
    <source>
        <dbReference type="Google" id="ProtNLM"/>
    </source>
</evidence>
<sequence>MAKTAFHIPLAYQNRMFGYYLGQIEQQRRLLQHVRQSLPENLAKHVCHCLASNNTLLVYTDSAIWASQLRFYNQTLLAAMVSAAAPPSPAVQKVNIKVMTETTGATSQQGGKKPHVNIPSADTIDLMQKQSASISDPTLQQALQRLNATLKKRAERS</sequence>
<dbReference type="InterPro" id="IPR007922">
    <property type="entry name" value="DciA-like"/>
</dbReference>
<evidence type="ECO:0000313" key="2">
    <source>
        <dbReference type="EMBL" id="POZ51783.1"/>
    </source>
</evidence>
<gene>
    <name evidence="2" type="ORF">AADEFJLK_02657</name>
    <name evidence="1" type="ORF">CEK71_06590</name>
</gene>
<proteinExistence type="predicted"/>
<evidence type="ECO:0000313" key="1">
    <source>
        <dbReference type="EMBL" id="ASF45766.1"/>
    </source>
</evidence>
<keyword evidence="3" id="KW-1185">Reference proteome</keyword>
<dbReference type="EMBL" id="CP022129">
    <property type="protein sequence ID" value="ASF45766.1"/>
    <property type="molecule type" value="Genomic_DNA"/>
</dbReference>